<name>A0A9P8QGY0_9HYPO</name>
<dbReference type="InterPro" id="IPR029058">
    <property type="entry name" value="AB_hydrolase_fold"/>
</dbReference>
<dbReference type="SUPFAM" id="SSF53474">
    <property type="entry name" value="alpha/beta-Hydrolases"/>
    <property type="match status" value="1"/>
</dbReference>
<dbReference type="PANTHER" id="PTHR43194:SF4">
    <property type="entry name" value="AB HYDROLASE-1 DOMAIN-CONTAINING PROTEIN"/>
    <property type="match status" value="1"/>
</dbReference>
<dbReference type="OrthoDB" id="9978720at2759"/>
<evidence type="ECO:0000313" key="4">
    <source>
        <dbReference type="Proteomes" id="UP000827724"/>
    </source>
</evidence>
<feature type="domain" description="AB hydrolase-1" evidence="2">
    <location>
        <begin position="80"/>
        <end position="366"/>
    </location>
</feature>
<dbReference type="InterPro" id="IPR050228">
    <property type="entry name" value="Carboxylesterase_BioH"/>
</dbReference>
<dbReference type="CDD" id="cd12809">
    <property type="entry name" value="Esterase_713_like-2"/>
    <property type="match status" value="1"/>
</dbReference>
<organism evidence="3 4">
    <name type="scientific">Trichoderma cornu-damae</name>
    <dbReference type="NCBI Taxonomy" id="654480"/>
    <lineage>
        <taxon>Eukaryota</taxon>
        <taxon>Fungi</taxon>
        <taxon>Dikarya</taxon>
        <taxon>Ascomycota</taxon>
        <taxon>Pezizomycotina</taxon>
        <taxon>Sordariomycetes</taxon>
        <taxon>Hypocreomycetidae</taxon>
        <taxon>Hypocreales</taxon>
        <taxon>Hypocreaceae</taxon>
        <taxon>Trichoderma</taxon>
    </lineage>
</organism>
<keyword evidence="4" id="KW-1185">Reference proteome</keyword>
<feature type="chain" id="PRO_5040484234" evidence="1">
    <location>
        <begin position="20"/>
        <end position="384"/>
    </location>
</feature>
<evidence type="ECO:0000313" key="3">
    <source>
        <dbReference type="EMBL" id="KAH6606011.1"/>
    </source>
</evidence>
<proteinExistence type="predicted"/>
<keyword evidence="1" id="KW-0732">Signal</keyword>
<accession>A0A9P8QGY0</accession>
<dbReference type="Proteomes" id="UP000827724">
    <property type="component" value="Unassembled WGS sequence"/>
</dbReference>
<protein>
    <submittedName>
        <fullName evidence="3">Fusarubin cluster-esterase</fullName>
    </submittedName>
</protein>
<dbReference type="EMBL" id="JAIWOZ010000004">
    <property type="protein sequence ID" value="KAH6606011.1"/>
    <property type="molecule type" value="Genomic_DNA"/>
</dbReference>
<comment type="caution">
    <text evidence="3">The sequence shown here is derived from an EMBL/GenBank/DDBJ whole genome shotgun (WGS) entry which is preliminary data.</text>
</comment>
<feature type="signal peptide" evidence="1">
    <location>
        <begin position="1"/>
        <end position="19"/>
    </location>
</feature>
<dbReference type="Gene3D" id="3.40.50.1820">
    <property type="entry name" value="alpha/beta hydrolase"/>
    <property type="match status" value="1"/>
</dbReference>
<gene>
    <name evidence="3" type="ORF">Trco_005164</name>
</gene>
<dbReference type="PANTHER" id="PTHR43194">
    <property type="entry name" value="HYDROLASE ALPHA/BETA FOLD FAMILY"/>
    <property type="match status" value="1"/>
</dbReference>
<reference evidence="3" key="1">
    <citation type="submission" date="2021-08" db="EMBL/GenBank/DDBJ databases">
        <title>Chromosome-Level Trichoderma cornu-damae using Hi-C Data.</title>
        <authorList>
            <person name="Kim C.S."/>
        </authorList>
    </citation>
    <scope>NUCLEOTIDE SEQUENCE</scope>
    <source>
        <strain evidence="3">KA19-0412C</strain>
    </source>
</reference>
<sequence>MRLIQTVTLLAALLGQAYADDADDLTDSAAAVSSEAAAIRTFFYTGGGYTDDGVGGHIYREQMYVERLRPARGVSRATPIVFIHGQAQTGTNFLNKPDGGRGWASQFLDQGYEVYIVDQTLRARSPWQPAYVVAVPSTYSAEIIEQRFTAPQNYNLWPQAASHTQWPGNGSMGDAVFDTFYSSNVQFISNAVYQQTTVQNAGAALLDKIGKPVILVGHSQGGLMPIVIADARPKLTKALILLEPTGPPFREAIFSSAPARAWGLADIKLTYTPPVSVPVLDLVQQVYPAPDRNHTDCVLQASSPPPRQLSNLASKPILLVTSEASYHAPYDYCTASYLKQAGCSKTTHLELAKAGIRGNGHLFFMEKNSDQIQQKVQGWIASLS</sequence>
<dbReference type="Pfam" id="PF12697">
    <property type="entry name" value="Abhydrolase_6"/>
    <property type="match status" value="1"/>
</dbReference>
<dbReference type="AlphaFoldDB" id="A0A9P8QGY0"/>
<evidence type="ECO:0000259" key="2">
    <source>
        <dbReference type="Pfam" id="PF12697"/>
    </source>
</evidence>
<dbReference type="InterPro" id="IPR000073">
    <property type="entry name" value="AB_hydrolase_1"/>
</dbReference>
<evidence type="ECO:0000256" key="1">
    <source>
        <dbReference type="SAM" id="SignalP"/>
    </source>
</evidence>